<dbReference type="EMBL" id="LKTR01000027">
    <property type="protein sequence ID" value="PKD17992.1"/>
    <property type="molecule type" value="Genomic_DNA"/>
</dbReference>
<feature type="transmembrane region" description="Helical" evidence="1">
    <location>
        <begin position="117"/>
        <end position="133"/>
    </location>
</feature>
<dbReference type="EMBL" id="MJBR01000022">
    <property type="protein sequence ID" value="OEY72336.1"/>
    <property type="molecule type" value="Genomic_DNA"/>
</dbReference>
<keyword evidence="1" id="KW-0812">Transmembrane</keyword>
<keyword evidence="1" id="KW-0472">Membrane</keyword>
<evidence type="ECO:0000256" key="1">
    <source>
        <dbReference type="SAM" id="Phobius"/>
    </source>
</evidence>
<dbReference type="Proteomes" id="UP000232533">
    <property type="component" value="Unassembled WGS sequence"/>
</dbReference>
<dbReference type="Proteomes" id="UP000176009">
    <property type="component" value="Unassembled WGS sequence"/>
</dbReference>
<comment type="caution">
    <text evidence="3">The sequence shown here is derived from an EMBL/GenBank/DDBJ whole genome shotgun (WGS) entry which is preliminary data.</text>
</comment>
<name>A0A2N0TTB9_9FLAO</name>
<evidence type="ECO:0000313" key="2">
    <source>
        <dbReference type="EMBL" id="OEY72336.1"/>
    </source>
</evidence>
<feature type="transmembrane region" description="Helical" evidence="1">
    <location>
        <begin position="32"/>
        <end position="52"/>
    </location>
</feature>
<evidence type="ECO:0000313" key="4">
    <source>
        <dbReference type="Proteomes" id="UP000176009"/>
    </source>
</evidence>
<feature type="transmembrane region" description="Helical" evidence="1">
    <location>
        <begin position="7"/>
        <end position="26"/>
    </location>
</feature>
<keyword evidence="1" id="KW-1133">Transmembrane helix</keyword>
<proteinExistence type="predicted"/>
<dbReference type="OrthoDB" id="6333271at2"/>
<reference evidence="2 4" key="2">
    <citation type="submission" date="2016-09" db="EMBL/GenBank/DDBJ databases">
        <title>Genome Sequence of Salegentibacter salarius,Isolated from a Marine Solar Saltern of the Yellow Sea in South Korea.</title>
        <authorList>
            <person name="Zheng Q."/>
            <person name="Liu Y."/>
        </authorList>
    </citation>
    <scope>NUCLEOTIDE SEQUENCE [LARGE SCALE GENOMIC DNA]</scope>
    <source>
        <strain evidence="2 4">KCTC 12974</strain>
    </source>
</reference>
<evidence type="ECO:0000313" key="3">
    <source>
        <dbReference type="EMBL" id="PKD17992.1"/>
    </source>
</evidence>
<gene>
    <name evidence="3" type="ORF">APR40_13625</name>
    <name evidence="2" type="ORF">BHS39_13660</name>
</gene>
<sequence length="183" mass="20137">MTKIFRRLSFFILILVQFTFLLAIFFDKMNAPLVLIFIGVISVLVSIAYFKAPREEERFFIKDFYLILFAVTGAITTFYINTGLKLGPVIAAGFIGTLASFVPSINKKSKLLKELPPAVYCGAFVGMTSANVAPNLKFILFAEFIAGSILILSKNIFNGFGGKLGTIAFTSIAISSIILYTLF</sequence>
<protein>
    <submittedName>
        <fullName evidence="3">Uncharacterized protein</fullName>
    </submittedName>
</protein>
<feature type="transmembrane region" description="Helical" evidence="1">
    <location>
        <begin position="64"/>
        <end position="80"/>
    </location>
</feature>
<accession>A0A2N0TTB9</accession>
<reference evidence="3 5" key="1">
    <citation type="submission" date="2015-10" db="EMBL/GenBank/DDBJ databases">
        <title>Draft genome sequence of Salegentibacter salinarum KCTC 12975.</title>
        <authorList>
            <person name="Lin W."/>
            <person name="Zheng Q."/>
        </authorList>
    </citation>
    <scope>NUCLEOTIDE SEQUENCE [LARGE SCALE GENOMIC DNA]</scope>
    <source>
        <strain evidence="3 5">KCTC 12974</strain>
    </source>
</reference>
<dbReference type="AlphaFoldDB" id="A0A2N0TTB9"/>
<evidence type="ECO:0000313" key="5">
    <source>
        <dbReference type="Proteomes" id="UP000232533"/>
    </source>
</evidence>
<feature type="transmembrane region" description="Helical" evidence="1">
    <location>
        <begin position="86"/>
        <end position="105"/>
    </location>
</feature>
<dbReference type="RefSeq" id="WP_070054391.1">
    <property type="nucleotide sequence ID" value="NZ_FVZF01000029.1"/>
</dbReference>
<organism evidence="3 5">
    <name type="scientific">Salegentibacter salarius</name>
    <dbReference type="NCBI Taxonomy" id="435906"/>
    <lineage>
        <taxon>Bacteria</taxon>
        <taxon>Pseudomonadati</taxon>
        <taxon>Bacteroidota</taxon>
        <taxon>Flavobacteriia</taxon>
        <taxon>Flavobacteriales</taxon>
        <taxon>Flavobacteriaceae</taxon>
        <taxon>Salegentibacter</taxon>
    </lineage>
</organism>
<keyword evidence="4" id="KW-1185">Reference proteome</keyword>
<feature type="transmembrane region" description="Helical" evidence="1">
    <location>
        <begin position="164"/>
        <end position="182"/>
    </location>
</feature>